<dbReference type="SFLD" id="SFLDS00029">
    <property type="entry name" value="Radical_SAM"/>
    <property type="match status" value="1"/>
</dbReference>
<gene>
    <name evidence="7" type="ORF">IAC76_04000</name>
</gene>
<evidence type="ECO:0000313" key="8">
    <source>
        <dbReference type="Proteomes" id="UP000823632"/>
    </source>
</evidence>
<evidence type="ECO:0000313" key="7">
    <source>
        <dbReference type="EMBL" id="MBO8430527.1"/>
    </source>
</evidence>
<organism evidence="7 8">
    <name type="scientific">Candidatus Scatousia excrementipullorum</name>
    <dbReference type="NCBI Taxonomy" id="2840936"/>
    <lineage>
        <taxon>Bacteria</taxon>
        <taxon>Candidatus Scatousia</taxon>
    </lineage>
</organism>
<dbReference type="PROSITE" id="PS51918">
    <property type="entry name" value="RADICAL_SAM"/>
    <property type="match status" value="1"/>
</dbReference>
<dbReference type="SUPFAM" id="SSF102114">
    <property type="entry name" value="Radical SAM enzymes"/>
    <property type="match status" value="1"/>
</dbReference>
<dbReference type="GO" id="GO:0046872">
    <property type="term" value="F:metal ion binding"/>
    <property type="evidence" value="ECO:0007669"/>
    <property type="project" value="UniProtKB-KW"/>
</dbReference>
<dbReference type="GO" id="GO:0051536">
    <property type="term" value="F:iron-sulfur cluster binding"/>
    <property type="evidence" value="ECO:0007669"/>
    <property type="project" value="UniProtKB-KW"/>
</dbReference>
<dbReference type="InterPro" id="IPR023867">
    <property type="entry name" value="Sulphatase_maturase_rSAM"/>
</dbReference>
<name>A0A9D9DNT0_9BACT</name>
<dbReference type="Gene3D" id="3.20.20.70">
    <property type="entry name" value="Aldolase class I"/>
    <property type="match status" value="1"/>
</dbReference>
<dbReference type="GO" id="GO:0016491">
    <property type="term" value="F:oxidoreductase activity"/>
    <property type="evidence" value="ECO:0007669"/>
    <property type="project" value="InterPro"/>
</dbReference>
<dbReference type="PANTHER" id="PTHR43273">
    <property type="entry name" value="ANAEROBIC SULFATASE-MATURATING ENZYME HOMOLOG ASLB-RELATED"/>
    <property type="match status" value="1"/>
</dbReference>
<dbReference type="Proteomes" id="UP000823632">
    <property type="component" value="Unassembled WGS sequence"/>
</dbReference>
<keyword evidence="3" id="KW-0408">Iron</keyword>
<dbReference type="EMBL" id="JADIND010000086">
    <property type="protein sequence ID" value="MBO8430527.1"/>
    <property type="molecule type" value="Genomic_DNA"/>
</dbReference>
<dbReference type="Pfam" id="PF04055">
    <property type="entry name" value="Radical_SAM"/>
    <property type="match status" value="1"/>
</dbReference>
<keyword evidence="4" id="KW-0411">Iron-sulfur</keyword>
<evidence type="ECO:0000256" key="2">
    <source>
        <dbReference type="ARBA" id="ARBA00022723"/>
    </source>
</evidence>
<dbReference type="PANTHER" id="PTHR43273:SF3">
    <property type="entry name" value="ANAEROBIC SULFATASE-MATURATING ENZYME HOMOLOG ASLB-RELATED"/>
    <property type="match status" value="1"/>
</dbReference>
<dbReference type="CDD" id="cd01335">
    <property type="entry name" value="Radical_SAM"/>
    <property type="match status" value="1"/>
</dbReference>
<evidence type="ECO:0000256" key="4">
    <source>
        <dbReference type="ARBA" id="ARBA00023014"/>
    </source>
</evidence>
<protein>
    <submittedName>
        <fullName evidence="7">Radical SAM protein</fullName>
    </submittedName>
</protein>
<reference evidence="7" key="2">
    <citation type="journal article" date="2021" name="PeerJ">
        <title>Extensive microbial diversity within the chicken gut microbiome revealed by metagenomics and culture.</title>
        <authorList>
            <person name="Gilroy R."/>
            <person name="Ravi A."/>
            <person name="Getino M."/>
            <person name="Pursley I."/>
            <person name="Horton D.L."/>
            <person name="Alikhan N.F."/>
            <person name="Baker D."/>
            <person name="Gharbi K."/>
            <person name="Hall N."/>
            <person name="Watson M."/>
            <person name="Adriaenssens E.M."/>
            <person name="Foster-Nyarko E."/>
            <person name="Jarju S."/>
            <person name="Secka A."/>
            <person name="Antonio M."/>
            <person name="Oren A."/>
            <person name="Chaudhuri R.R."/>
            <person name="La Ragione R."/>
            <person name="Hildebrand F."/>
            <person name="Pallen M.J."/>
        </authorList>
    </citation>
    <scope>NUCLEOTIDE SEQUENCE</scope>
    <source>
        <strain evidence="7">10192</strain>
    </source>
</reference>
<accession>A0A9D9DNT0</accession>
<keyword evidence="1" id="KW-0949">S-adenosyl-L-methionine</keyword>
<sequence>MKESICLAPVSHLKELNNLFIELTEKNCNLRCKHCWINFPLKKNIKDFIQIDTIKKALNDTLKQNLNCIYLTGAEPMTHPDFNSILRLCLKKCNVCIFTNASCINEKKARFLKRVEEESNFEIIFKLSIDHYNEIKNDDIRGRGTYRQTMHAIKCLIKYGFNPILCITNYYKEPYEKLIEEFTNICSKIGFETTEDNFIINEYYDKNITDETVIADWDSLDCEYGRILTTKGVYSCPFLANDHRGRCGSSFTDFSHKTQLESPYCRTCIKNKKSMFSIDFSK</sequence>
<evidence type="ECO:0000256" key="1">
    <source>
        <dbReference type="ARBA" id="ARBA00022691"/>
    </source>
</evidence>
<dbReference type="SFLD" id="SFLDG01067">
    <property type="entry name" value="SPASM/twitch_domain_containing"/>
    <property type="match status" value="1"/>
</dbReference>
<comment type="similarity">
    <text evidence="5">Belongs to the radical SAM superfamily. Anaerobic sulfatase-maturating enzyme family.</text>
</comment>
<proteinExistence type="inferred from homology"/>
<evidence type="ECO:0000256" key="5">
    <source>
        <dbReference type="ARBA" id="ARBA00023601"/>
    </source>
</evidence>
<comment type="caution">
    <text evidence="7">The sequence shown here is derived from an EMBL/GenBank/DDBJ whole genome shotgun (WGS) entry which is preliminary data.</text>
</comment>
<dbReference type="InterPro" id="IPR013785">
    <property type="entry name" value="Aldolase_TIM"/>
</dbReference>
<dbReference type="InterPro" id="IPR007197">
    <property type="entry name" value="rSAM"/>
</dbReference>
<reference evidence="7" key="1">
    <citation type="submission" date="2020-10" db="EMBL/GenBank/DDBJ databases">
        <authorList>
            <person name="Gilroy R."/>
        </authorList>
    </citation>
    <scope>NUCLEOTIDE SEQUENCE</scope>
    <source>
        <strain evidence="7">10192</strain>
    </source>
</reference>
<evidence type="ECO:0000259" key="6">
    <source>
        <dbReference type="PROSITE" id="PS51918"/>
    </source>
</evidence>
<feature type="non-terminal residue" evidence="7">
    <location>
        <position position="282"/>
    </location>
</feature>
<keyword evidence="2" id="KW-0479">Metal-binding</keyword>
<evidence type="ECO:0000256" key="3">
    <source>
        <dbReference type="ARBA" id="ARBA00023004"/>
    </source>
</evidence>
<dbReference type="AlphaFoldDB" id="A0A9D9DNT0"/>
<feature type="domain" description="Radical SAM core" evidence="6">
    <location>
        <begin position="13"/>
        <end position="231"/>
    </location>
</feature>
<dbReference type="InterPro" id="IPR058240">
    <property type="entry name" value="rSAM_sf"/>
</dbReference>